<sequence>MNKTIVGIGVFSVIILIGGVSLMSRNSTTPLPPHQQCISHGGISMHIHPKLRIEIAGTTFPIPTNIGINPSCMMSLHTHDDSGVIHAEYPTKRDFTLGNFFSNWGKDFSQNQIFDNFVDDTRSLSITVDGQPNYDFENLVLKDDQDILIKYGEKVIPY</sequence>
<comment type="caution">
    <text evidence="2">The sequence shown here is derived from an EMBL/GenBank/DDBJ whole genome shotgun (WGS) entry which is preliminary data.</text>
</comment>
<name>A0A1G1WS92_9BACT</name>
<proteinExistence type="predicted"/>
<evidence type="ECO:0000313" key="3">
    <source>
        <dbReference type="Proteomes" id="UP000177821"/>
    </source>
</evidence>
<reference evidence="2 3" key="1">
    <citation type="journal article" date="2016" name="Nat. Commun.">
        <title>Thousands of microbial genomes shed light on interconnected biogeochemical processes in an aquifer system.</title>
        <authorList>
            <person name="Anantharaman K."/>
            <person name="Brown C.T."/>
            <person name="Hug L.A."/>
            <person name="Sharon I."/>
            <person name="Castelle C.J."/>
            <person name="Probst A.J."/>
            <person name="Thomas B.C."/>
            <person name="Singh A."/>
            <person name="Wilkins M.J."/>
            <person name="Karaoz U."/>
            <person name="Brodie E.L."/>
            <person name="Williams K.H."/>
            <person name="Hubbard S.S."/>
            <person name="Banfield J.F."/>
        </authorList>
    </citation>
    <scope>NUCLEOTIDE SEQUENCE [LARGE SCALE GENOMIC DNA]</scope>
</reference>
<organism evidence="2 3">
    <name type="scientific">Candidatus Woykebacteria bacterium RIFCSPHIGHO2_02_FULL_43_16b</name>
    <dbReference type="NCBI Taxonomy" id="1802601"/>
    <lineage>
        <taxon>Bacteria</taxon>
        <taxon>Candidatus Woykeibacteriota</taxon>
    </lineage>
</organism>
<keyword evidence="1" id="KW-1133">Transmembrane helix</keyword>
<gene>
    <name evidence="2" type="ORF">A3J50_02960</name>
</gene>
<dbReference type="AlphaFoldDB" id="A0A1G1WS92"/>
<keyword evidence="1" id="KW-0812">Transmembrane</keyword>
<dbReference type="EMBL" id="MHCX01000010">
    <property type="protein sequence ID" value="OGY30017.1"/>
    <property type="molecule type" value="Genomic_DNA"/>
</dbReference>
<protein>
    <submittedName>
        <fullName evidence="2">Uncharacterized protein</fullName>
    </submittedName>
</protein>
<evidence type="ECO:0000313" key="2">
    <source>
        <dbReference type="EMBL" id="OGY30017.1"/>
    </source>
</evidence>
<evidence type="ECO:0000256" key="1">
    <source>
        <dbReference type="SAM" id="Phobius"/>
    </source>
</evidence>
<dbReference type="Proteomes" id="UP000177821">
    <property type="component" value="Unassembled WGS sequence"/>
</dbReference>
<keyword evidence="1" id="KW-0472">Membrane</keyword>
<accession>A0A1G1WS92</accession>
<feature type="transmembrane region" description="Helical" evidence="1">
    <location>
        <begin position="6"/>
        <end position="24"/>
    </location>
</feature>